<feature type="binding site" evidence="1">
    <location>
        <position position="59"/>
    </location>
    <ligand>
        <name>substrate</name>
    </ligand>
</feature>
<dbReference type="GeneID" id="60200936"/>
<keyword evidence="3" id="KW-0436">Ligase</keyword>
<dbReference type="NCBIfam" id="TIGR02727">
    <property type="entry name" value="MTHFS_bact"/>
    <property type="match status" value="1"/>
</dbReference>
<dbReference type="InterPro" id="IPR037171">
    <property type="entry name" value="NagB/RpiA_transferase-like"/>
</dbReference>
<keyword evidence="2" id="KW-0479">Metal-binding</keyword>
<name>A2BX40_PROM5</name>
<dbReference type="SUPFAM" id="SSF100950">
    <property type="entry name" value="NagB/RpiA/CoA transferase-like"/>
    <property type="match status" value="1"/>
</dbReference>
<evidence type="ECO:0000256" key="2">
    <source>
        <dbReference type="RuleBase" id="RU361279"/>
    </source>
</evidence>
<keyword evidence="1 2" id="KW-0547">Nucleotide-binding</keyword>
<proteinExistence type="inferred from homology"/>
<dbReference type="STRING" id="167542.P9515_11441"/>
<feature type="binding site" evidence="1">
    <location>
        <begin position="7"/>
        <end position="11"/>
    </location>
    <ligand>
        <name>ATP</name>
        <dbReference type="ChEBI" id="CHEBI:30616"/>
    </ligand>
</feature>
<dbReference type="GO" id="GO:0030272">
    <property type="term" value="F:5-formyltetrahydrofolate cyclo-ligase activity"/>
    <property type="evidence" value="ECO:0007669"/>
    <property type="project" value="UniProtKB-EC"/>
</dbReference>
<gene>
    <name evidence="3" type="ordered locus">P9515_11441</name>
</gene>
<dbReference type="OrthoDB" id="9801938at2"/>
<dbReference type="EMBL" id="CP000552">
    <property type="protein sequence ID" value="ABM72351.1"/>
    <property type="molecule type" value="Genomic_DNA"/>
</dbReference>
<protein>
    <recommendedName>
        <fullName evidence="2">5-formyltetrahydrofolate cyclo-ligase</fullName>
        <ecNumber evidence="2">6.3.3.2</ecNumber>
    </recommendedName>
</protein>
<comment type="cofactor">
    <cofactor evidence="2">
        <name>Mg(2+)</name>
        <dbReference type="ChEBI" id="CHEBI:18420"/>
    </cofactor>
</comment>
<keyword evidence="2" id="KW-0460">Magnesium</keyword>
<evidence type="ECO:0000313" key="3">
    <source>
        <dbReference type="EMBL" id="ABM72351.1"/>
    </source>
</evidence>
<dbReference type="GO" id="GO:0005524">
    <property type="term" value="F:ATP binding"/>
    <property type="evidence" value="ECO:0007669"/>
    <property type="project" value="UniProtKB-KW"/>
</dbReference>
<dbReference type="InterPro" id="IPR024185">
    <property type="entry name" value="FTHF_cligase-like_sf"/>
</dbReference>
<dbReference type="GO" id="GO:0046872">
    <property type="term" value="F:metal ion binding"/>
    <property type="evidence" value="ECO:0007669"/>
    <property type="project" value="UniProtKB-KW"/>
</dbReference>
<dbReference type="PIRSF" id="PIRSF006806">
    <property type="entry name" value="FTHF_cligase"/>
    <property type="match status" value="1"/>
</dbReference>
<evidence type="ECO:0000256" key="1">
    <source>
        <dbReference type="PIRSR" id="PIRSR006806-1"/>
    </source>
</evidence>
<dbReference type="AlphaFoldDB" id="A2BX40"/>
<dbReference type="InterPro" id="IPR002698">
    <property type="entry name" value="FTHF_cligase"/>
</dbReference>
<accession>A2BX40</accession>
<dbReference type="RefSeq" id="WP_011820451.1">
    <property type="nucleotide sequence ID" value="NC_008817.1"/>
</dbReference>
<dbReference type="Pfam" id="PF01812">
    <property type="entry name" value="5-FTHF_cyc-lig"/>
    <property type="match status" value="1"/>
</dbReference>
<organism evidence="3 4">
    <name type="scientific">Prochlorococcus marinus (strain MIT 9515)</name>
    <dbReference type="NCBI Taxonomy" id="167542"/>
    <lineage>
        <taxon>Bacteria</taxon>
        <taxon>Bacillati</taxon>
        <taxon>Cyanobacteriota</taxon>
        <taxon>Cyanophyceae</taxon>
        <taxon>Synechococcales</taxon>
        <taxon>Prochlorococcaceae</taxon>
        <taxon>Prochlorococcus</taxon>
    </lineage>
</organism>
<dbReference type="eggNOG" id="COG0212">
    <property type="taxonomic scope" value="Bacteria"/>
</dbReference>
<dbReference type="Gene3D" id="3.40.50.10420">
    <property type="entry name" value="NagB/RpiA/CoA transferase-like"/>
    <property type="match status" value="1"/>
</dbReference>
<dbReference type="KEGG" id="pmc:P9515_11441"/>
<dbReference type="HOGENOM" id="CLU_066245_1_1_3"/>
<dbReference type="EC" id="6.3.3.2" evidence="2"/>
<dbReference type="Proteomes" id="UP000001589">
    <property type="component" value="Chromosome"/>
</dbReference>
<keyword evidence="1 2" id="KW-0067">ATP-binding</keyword>
<reference evidence="3 4" key="1">
    <citation type="journal article" date="2007" name="PLoS Genet.">
        <title>Patterns and implications of gene gain and loss in the evolution of Prochlorococcus.</title>
        <authorList>
            <person name="Kettler G.C."/>
            <person name="Martiny A.C."/>
            <person name="Huang K."/>
            <person name="Zucker J."/>
            <person name="Coleman M.L."/>
            <person name="Rodrigue S."/>
            <person name="Chen F."/>
            <person name="Lapidus A."/>
            <person name="Ferriera S."/>
            <person name="Johnson J."/>
            <person name="Steglich C."/>
            <person name="Church G.M."/>
            <person name="Richardson P."/>
            <person name="Chisholm S.W."/>
        </authorList>
    </citation>
    <scope>NUCLEOTIDE SEQUENCE [LARGE SCALE GENOMIC DNA]</scope>
    <source>
        <strain evidence="3 4">MIT 9515</strain>
    </source>
</reference>
<comment type="catalytic activity">
    <reaction evidence="2">
        <text>(6S)-5-formyl-5,6,7,8-tetrahydrofolate + ATP = (6R)-5,10-methenyltetrahydrofolate + ADP + phosphate</text>
        <dbReference type="Rhea" id="RHEA:10488"/>
        <dbReference type="ChEBI" id="CHEBI:30616"/>
        <dbReference type="ChEBI" id="CHEBI:43474"/>
        <dbReference type="ChEBI" id="CHEBI:57455"/>
        <dbReference type="ChEBI" id="CHEBI:57457"/>
        <dbReference type="ChEBI" id="CHEBI:456216"/>
        <dbReference type="EC" id="6.3.3.2"/>
    </reaction>
</comment>
<sequence>MIYSEKKNFERRNFKNLMIKSSSIDRRNVAINVDLYLESLVKQEMIIDHIGIYWPLKNEVDIRNLNNKYSVALPRCEKNKELCFCSWNNEQLTKDNEGIPSPDPSFKLSYKNISLIFVPCLSVDKKLTRLGYGGGYFDRFREDENWRTIPCIGVLTSNCVSNDLLTKADWDIPLSGFITEKEILV</sequence>
<comment type="similarity">
    <text evidence="2">Belongs to the 5-formyltetrahydrofolate cyclo-ligase family.</text>
</comment>
<evidence type="ECO:0000313" key="4">
    <source>
        <dbReference type="Proteomes" id="UP000001589"/>
    </source>
</evidence>